<evidence type="ECO:0000256" key="1">
    <source>
        <dbReference type="ARBA" id="ARBA00022801"/>
    </source>
</evidence>
<proteinExistence type="predicted"/>
<dbReference type="EnsemblMetazoa" id="Aqu2.1.34465_001">
    <property type="protein sequence ID" value="Aqu2.1.34465_001"/>
    <property type="gene ID" value="Aqu2.1.34465"/>
</dbReference>
<gene>
    <name evidence="3" type="primary">100632790</name>
</gene>
<dbReference type="GO" id="GO:0019693">
    <property type="term" value="P:ribose phosphate metabolic process"/>
    <property type="evidence" value="ECO:0007669"/>
    <property type="project" value="TreeGrafter"/>
</dbReference>
<dbReference type="InParanoid" id="A0A1X7V2I3"/>
<dbReference type="PANTHER" id="PTHR11839:SF1">
    <property type="entry name" value="ADP-SUGAR PYROPHOSPHATASE"/>
    <property type="match status" value="1"/>
</dbReference>
<dbReference type="InterPro" id="IPR000086">
    <property type="entry name" value="NUDIX_hydrolase_dom"/>
</dbReference>
<feature type="domain" description="Nudix hydrolase" evidence="2">
    <location>
        <begin position="75"/>
        <end position="205"/>
    </location>
</feature>
<dbReference type="GO" id="GO:0016787">
    <property type="term" value="F:hydrolase activity"/>
    <property type="evidence" value="ECO:0007669"/>
    <property type="project" value="UniProtKB-KW"/>
</dbReference>
<sequence>MNKILTFNMAAKDEVLSSTVEKQFQRLMSNKERDIKSKECSWIFDGKWIRAGHIHYSLKGETRVWETVERTTRKGTADAVDIIATQKDKDRILLVAVYRPPINKICVEFPSGLIDKNEEPSEAGERELREETGHEGKVENISVPVYCDPWKSTENTILVQMSITDDAGKQSLDDDEYIEAFYLSLQNLLKSLQSLKEKFDIEIESKLYLFALGLENGKTLLK</sequence>
<dbReference type="Pfam" id="PF00293">
    <property type="entry name" value="NUDIX"/>
    <property type="match status" value="1"/>
</dbReference>
<evidence type="ECO:0000313" key="4">
    <source>
        <dbReference type="Proteomes" id="UP000007879"/>
    </source>
</evidence>
<organism evidence="3">
    <name type="scientific">Amphimedon queenslandica</name>
    <name type="common">Sponge</name>
    <dbReference type="NCBI Taxonomy" id="400682"/>
    <lineage>
        <taxon>Eukaryota</taxon>
        <taxon>Metazoa</taxon>
        <taxon>Porifera</taxon>
        <taxon>Demospongiae</taxon>
        <taxon>Heteroscleromorpha</taxon>
        <taxon>Haplosclerida</taxon>
        <taxon>Niphatidae</taxon>
        <taxon>Amphimedon</taxon>
    </lineage>
</organism>
<protein>
    <recommendedName>
        <fullName evidence="2">Nudix hydrolase domain-containing protein</fullName>
    </recommendedName>
</protein>
<dbReference type="AlphaFoldDB" id="A0A1X7V2I3"/>
<evidence type="ECO:0000313" key="3">
    <source>
        <dbReference type="EnsemblMetazoa" id="Aqu2.1.34465_001"/>
    </source>
</evidence>
<dbReference type="Proteomes" id="UP000007879">
    <property type="component" value="Unassembled WGS sequence"/>
</dbReference>
<dbReference type="Gene3D" id="3.90.79.10">
    <property type="entry name" value="Nucleoside Triphosphate Pyrophosphohydrolase"/>
    <property type="match status" value="1"/>
</dbReference>
<name>A0A1X7V2I3_AMPQE</name>
<dbReference type="EnsemblMetazoa" id="XM_003385790.3">
    <property type="protein sequence ID" value="XP_003385838.2"/>
    <property type="gene ID" value="LOC100632790"/>
</dbReference>
<dbReference type="SUPFAM" id="SSF55811">
    <property type="entry name" value="Nudix"/>
    <property type="match status" value="1"/>
</dbReference>
<dbReference type="PANTHER" id="PTHR11839">
    <property type="entry name" value="UDP/ADP-SUGAR PYROPHOSPHATASE"/>
    <property type="match status" value="1"/>
</dbReference>
<dbReference type="InterPro" id="IPR015797">
    <property type="entry name" value="NUDIX_hydrolase-like_dom_sf"/>
</dbReference>
<keyword evidence="1" id="KW-0378">Hydrolase</keyword>
<dbReference type="eggNOG" id="KOG3041">
    <property type="taxonomic scope" value="Eukaryota"/>
</dbReference>
<reference evidence="3" key="2">
    <citation type="submission" date="2017-05" db="UniProtKB">
        <authorList>
            <consortium name="EnsemblMetazoa"/>
        </authorList>
    </citation>
    <scope>IDENTIFICATION</scope>
</reference>
<dbReference type="STRING" id="400682.A0A1X7V2I3"/>
<dbReference type="PROSITE" id="PS51462">
    <property type="entry name" value="NUDIX"/>
    <property type="match status" value="1"/>
</dbReference>
<dbReference type="OrthoDB" id="10249920at2759"/>
<dbReference type="CDD" id="cd18888">
    <property type="entry name" value="NUDIX_ADPRase_Nudt5"/>
    <property type="match status" value="1"/>
</dbReference>
<keyword evidence="4" id="KW-1185">Reference proteome</keyword>
<evidence type="ECO:0000259" key="2">
    <source>
        <dbReference type="PROSITE" id="PS51462"/>
    </source>
</evidence>
<accession>A0A1X7V2I3</accession>
<reference evidence="4" key="1">
    <citation type="journal article" date="2010" name="Nature">
        <title>The Amphimedon queenslandica genome and the evolution of animal complexity.</title>
        <authorList>
            <person name="Srivastava M."/>
            <person name="Simakov O."/>
            <person name="Chapman J."/>
            <person name="Fahey B."/>
            <person name="Gauthier M.E."/>
            <person name="Mitros T."/>
            <person name="Richards G.S."/>
            <person name="Conaco C."/>
            <person name="Dacre M."/>
            <person name="Hellsten U."/>
            <person name="Larroux C."/>
            <person name="Putnam N.H."/>
            <person name="Stanke M."/>
            <person name="Adamska M."/>
            <person name="Darling A."/>
            <person name="Degnan S.M."/>
            <person name="Oakley T.H."/>
            <person name="Plachetzki D.C."/>
            <person name="Zhai Y."/>
            <person name="Adamski M."/>
            <person name="Calcino A."/>
            <person name="Cummins S.F."/>
            <person name="Goodstein D.M."/>
            <person name="Harris C."/>
            <person name="Jackson D.J."/>
            <person name="Leys S.P."/>
            <person name="Shu S."/>
            <person name="Woodcroft B.J."/>
            <person name="Vervoort M."/>
            <person name="Kosik K.S."/>
            <person name="Manning G."/>
            <person name="Degnan B.M."/>
            <person name="Rokhsar D.S."/>
        </authorList>
    </citation>
    <scope>NUCLEOTIDE SEQUENCE [LARGE SCALE GENOMIC DNA]</scope>
</reference>
<dbReference type="KEGG" id="aqu:100632790"/>
<dbReference type="GO" id="GO:0006753">
    <property type="term" value="P:nucleoside phosphate metabolic process"/>
    <property type="evidence" value="ECO:0007669"/>
    <property type="project" value="TreeGrafter"/>
</dbReference>